<dbReference type="InterPro" id="IPR027417">
    <property type="entry name" value="P-loop_NTPase"/>
</dbReference>
<dbReference type="PANTHER" id="PTHR10039:SF10">
    <property type="entry name" value="NACHT DOMAIN-CONTAINING PROTEIN"/>
    <property type="match status" value="1"/>
</dbReference>
<dbReference type="AlphaFoldDB" id="A0AAE0HE07"/>
<proteinExistence type="predicted"/>
<dbReference type="Pfam" id="PF22939">
    <property type="entry name" value="WHD_GPIID"/>
    <property type="match status" value="1"/>
</dbReference>
<dbReference type="PROSITE" id="PS50297">
    <property type="entry name" value="ANK_REP_REGION"/>
    <property type="match status" value="5"/>
</dbReference>
<dbReference type="InterPro" id="IPR056884">
    <property type="entry name" value="NPHP3-like_N"/>
</dbReference>
<dbReference type="Pfam" id="PF12796">
    <property type="entry name" value="Ank_2"/>
    <property type="match status" value="2"/>
</dbReference>
<comment type="caution">
    <text evidence="6">The sequence shown here is derived from an EMBL/GenBank/DDBJ whole genome shotgun (WGS) entry which is preliminary data.</text>
</comment>
<dbReference type="Gene3D" id="3.40.50.300">
    <property type="entry name" value="P-loop containing nucleotide triphosphate hydrolases"/>
    <property type="match status" value="1"/>
</dbReference>
<dbReference type="InterPro" id="IPR036770">
    <property type="entry name" value="Ankyrin_rpt-contain_sf"/>
</dbReference>
<gene>
    <name evidence="6" type="ORF">B0H64DRAFT_195872</name>
</gene>
<feature type="repeat" description="ANK" evidence="2">
    <location>
        <begin position="1020"/>
        <end position="1052"/>
    </location>
</feature>
<feature type="repeat" description="ANK" evidence="2">
    <location>
        <begin position="913"/>
        <end position="945"/>
    </location>
</feature>
<protein>
    <recommendedName>
        <fullName evidence="8">NACHT domain-containing protein</fullName>
    </recommendedName>
</protein>
<dbReference type="InterPro" id="IPR002110">
    <property type="entry name" value="Ankyrin_rpt"/>
</dbReference>
<dbReference type="PANTHER" id="PTHR10039">
    <property type="entry name" value="AMELOGENIN"/>
    <property type="match status" value="1"/>
</dbReference>
<dbReference type="InterPro" id="IPR054471">
    <property type="entry name" value="GPIID_WHD"/>
</dbReference>
<dbReference type="SUPFAM" id="SSF52540">
    <property type="entry name" value="P-loop containing nucleoside triphosphate hydrolases"/>
    <property type="match status" value="1"/>
</dbReference>
<feature type="domain" description="Nephrocystin 3-like N-terminal" evidence="5">
    <location>
        <begin position="304"/>
        <end position="464"/>
    </location>
</feature>
<dbReference type="Proteomes" id="UP001278766">
    <property type="component" value="Unassembled WGS sequence"/>
</dbReference>
<reference evidence="6" key="1">
    <citation type="journal article" date="2023" name="Mol. Phylogenet. Evol.">
        <title>Genome-scale phylogeny and comparative genomics of the fungal order Sordariales.</title>
        <authorList>
            <person name="Hensen N."/>
            <person name="Bonometti L."/>
            <person name="Westerberg I."/>
            <person name="Brannstrom I.O."/>
            <person name="Guillou S."/>
            <person name="Cros-Aarteil S."/>
            <person name="Calhoun S."/>
            <person name="Haridas S."/>
            <person name="Kuo A."/>
            <person name="Mondo S."/>
            <person name="Pangilinan J."/>
            <person name="Riley R."/>
            <person name="LaButti K."/>
            <person name="Andreopoulos B."/>
            <person name="Lipzen A."/>
            <person name="Chen C."/>
            <person name="Yan M."/>
            <person name="Daum C."/>
            <person name="Ng V."/>
            <person name="Clum A."/>
            <person name="Steindorff A."/>
            <person name="Ohm R.A."/>
            <person name="Martin F."/>
            <person name="Silar P."/>
            <person name="Natvig D.O."/>
            <person name="Lalanne C."/>
            <person name="Gautier V."/>
            <person name="Ament-Velasquez S.L."/>
            <person name="Kruys A."/>
            <person name="Hutchinson M.I."/>
            <person name="Powell A.J."/>
            <person name="Barry K."/>
            <person name="Miller A.N."/>
            <person name="Grigoriev I.V."/>
            <person name="Debuchy R."/>
            <person name="Gladieux P."/>
            <person name="Hiltunen Thoren M."/>
            <person name="Johannesson H."/>
        </authorList>
    </citation>
    <scope>NUCLEOTIDE SEQUENCE</scope>
    <source>
        <strain evidence="6">CBS 168.71</strain>
    </source>
</reference>
<feature type="domain" description="GPI inositol-deacylase winged helix" evidence="3">
    <location>
        <begin position="578"/>
        <end position="657"/>
    </location>
</feature>
<dbReference type="Pfam" id="PF24809">
    <property type="entry name" value="DUF7708"/>
    <property type="match status" value="1"/>
</dbReference>
<dbReference type="Pfam" id="PF24883">
    <property type="entry name" value="NPHP3_N"/>
    <property type="match status" value="1"/>
</dbReference>
<feature type="domain" description="DUF7708" evidence="4">
    <location>
        <begin position="83"/>
        <end position="223"/>
    </location>
</feature>
<evidence type="ECO:0000256" key="1">
    <source>
        <dbReference type="ARBA" id="ARBA00022737"/>
    </source>
</evidence>
<dbReference type="SUPFAM" id="SSF48403">
    <property type="entry name" value="Ankyrin repeat"/>
    <property type="match status" value="1"/>
</dbReference>
<evidence type="ECO:0008006" key="8">
    <source>
        <dbReference type="Google" id="ProtNLM"/>
    </source>
</evidence>
<keyword evidence="2" id="KW-0040">ANK repeat</keyword>
<organism evidence="6 7">
    <name type="scientific">Chaetomium fimeti</name>
    <dbReference type="NCBI Taxonomy" id="1854472"/>
    <lineage>
        <taxon>Eukaryota</taxon>
        <taxon>Fungi</taxon>
        <taxon>Dikarya</taxon>
        <taxon>Ascomycota</taxon>
        <taxon>Pezizomycotina</taxon>
        <taxon>Sordariomycetes</taxon>
        <taxon>Sordariomycetidae</taxon>
        <taxon>Sordariales</taxon>
        <taxon>Chaetomiaceae</taxon>
        <taxon>Chaetomium</taxon>
    </lineage>
</organism>
<dbReference type="Gene3D" id="1.25.40.20">
    <property type="entry name" value="Ankyrin repeat-containing domain"/>
    <property type="match status" value="1"/>
</dbReference>
<dbReference type="PROSITE" id="PS50088">
    <property type="entry name" value="ANK_REPEAT"/>
    <property type="match status" value="5"/>
</dbReference>
<sequence length="1060" mass="118054">MHAAQQATAAMALTLASQSSGVPLSPAKQLNEAVDDFQKILTEDQRNTLGKIKSIPDANAVLVFTAQLDSTRDRRGRSIATRLHSVLQSVREFSAVIDTFVSSNPEIAALIWGSVKLTIQIALNFTSYYEAFSNLFMGFASHCPRFAEYQALYPNSVRLQAALCNFHASLIRCCKHAVEAAQRPWKTQLWNALWQSFEQEFKSDISTIQRCGDEVREEMVLAKAQADLQDQELQKKEIEAASGHRRKLRDMLSRTGNNLDTIKEWQLQQDGRRSRERRRQLLDSLSSYDHLPPFKRACKERHRNTAQWVFDTAEFRRWKDGASPWIWCSGKIGSGKTILLASAVSYVLAERSGTGEIITFFFPQFNDPQSLHAETVIRSIIRQSLDLVTLSERMEARLAEMDQNPSTGLGELTVLLRERLAQSEKFFIFIDALDEFEPRERRALLDLLASLSSSGSGPRVFLAGRESLRAELKDKLPGIERLSMASVEAMPDIARYVKQALQERIQNRDLVVGDQSLILDIEQALAKHADGMFLWVTFLIDELCAQHCDYDIYNAIGCLPKTLTETFSRALLRIVSRRHDSVAVKTFSWVAIAKRHLTLDELRAAISIEIGQPYSMPERLVNGIDQLASWCENLIHVDEELKTVQFAHQAIHKFIIEGPAEPQLGNFCFNLPDADHHAGEICVTYLNFNDFKTTLARRPQPMKPVDPVAMARLALSHQSKVPSTIPAFGFRSRREKSKVELDVVGVLSSYERVDAEEATRKLEQSHAFLKYASVHWISHTSRFRKDRSTTWDLWHRMITCGHDLAKRPWPEQQEFNALDSDLLAWSLQSRHYALIHLIEDCGGISEPATRQSIWGLAAQGNIELLDVLLQGGYSPRIISTALHTSSKSGHLEVVERLLTAGANVNADPEQLPGSQTALQAASKGGHLKVVERLLTAGANVNADPEQLPGSQTALQAASEGGYLEVVERLLRAGADVNANHIFSDRGRTALQAASEGGHLEVVERLLRAGANVNAGPALRGGCTALQAASAGGHIEVADRLLRAGASGNRKAANRGRQTTI</sequence>
<feature type="repeat" description="ANK" evidence="2">
    <location>
        <begin position="880"/>
        <end position="909"/>
    </location>
</feature>
<dbReference type="RefSeq" id="XP_062658333.1">
    <property type="nucleotide sequence ID" value="XM_062799170.1"/>
</dbReference>
<dbReference type="InterPro" id="IPR056125">
    <property type="entry name" value="DUF7708"/>
</dbReference>
<evidence type="ECO:0000313" key="6">
    <source>
        <dbReference type="EMBL" id="KAK3294819.1"/>
    </source>
</evidence>
<dbReference type="EMBL" id="JAUEPN010000005">
    <property type="protein sequence ID" value="KAK3294819.1"/>
    <property type="molecule type" value="Genomic_DNA"/>
</dbReference>
<feature type="repeat" description="ANK" evidence="2">
    <location>
        <begin position="985"/>
        <end position="1017"/>
    </location>
</feature>
<feature type="repeat" description="ANK" evidence="2">
    <location>
        <begin position="949"/>
        <end position="981"/>
    </location>
</feature>
<evidence type="ECO:0000259" key="4">
    <source>
        <dbReference type="Pfam" id="PF24809"/>
    </source>
</evidence>
<evidence type="ECO:0000259" key="5">
    <source>
        <dbReference type="Pfam" id="PF24883"/>
    </source>
</evidence>
<evidence type="ECO:0000313" key="7">
    <source>
        <dbReference type="Proteomes" id="UP001278766"/>
    </source>
</evidence>
<accession>A0AAE0HE07</accession>
<evidence type="ECO:0000259" key="3">
    <source>
        <dbReference type="Pfam" id="PF22939"/>
    </source>
</evidence>
<dbReference type="GeneID" id="87836118"/>
<keyword evidence="1" id="KW-0677">Repeat</keyword>
<dbReference type="SMART" id="SM00248">
    <property type="entry name" value="ANK"/>
    <property type="match status" value="5"/>
</dbReference>
<reference evidence="6" key="2">
    <citation type="submission" date="2023-06" db="EMBL/GenBank/DDBJ databases">
        <authorList>
            <consortium name="Lawrence Berkeley National Laboratory"/>
            <person name="Haridas S."/>
            <person name="Hensen N."/>
            <person name="Bonometti L."/>
            <person name="Westerberg I."/>
            <person name="Brannstrom I.O."/>
            <person name="Guillou S."/>
            <person name="Cros-Aarteil S."/>
            <person name="Calhoun S."/>
            <person name="Kuo A."/>
            <person name="Mondo S."/>
            <person name="Pangilinan J."/>
            <person name="Riley R."/>
            <person name="Labutti K."/>
            <person name="Andreopoulos B."/>
            <person name="Lipzen A."/>
            <person name="Chen C."/>
            <person name="Yanf M."/>
            <person name="Daum C."/>
            <person name="Ng V."/>
            <person name="Clum A."/>
            <person name="Steindorff A."/>
            <person name="Ohm R."/>
            <person name="Martin F."/>
            <person name="Silar P."/>
            <person name="Natvig D."/>
            <person name="Lalanne C."/>
            <person name="Gautier V."/>
            <person name="Ament-Velasquez S.L."/>
            <person name="Kruys A."/>
            <person name="Hutchinson M.I."/>
            <person name="Powell A.J."/>
            <person name="Barry K."/>
            <person name="Miller A.N."/>
            <person name="Grigoriev I.V."/>
            <person name="Debuchy R."/>
            <person name="Gladieux P."/>
            <person name="Thoren M.H."/>
            <person name="Johannesson H."/>
        </authorList>
    </citation>
    <scope>NUCLEOTIDE SEQUENCE</scope>
    <source>
        <strain evidence="6">CBS 168.71</strain>
    </source>
</reference>
<evidence type="ECO:0000256" key="2">
    <source>
        <dbReference type="PROSITE-ProRule" id="PRU00023"/>
    </source>
</evidence>
<name>A0AAE0HE07_9PEZI</name>
<keyword evidence="7" id="KW-1185">Reference proteome</keyword>